<dbReference type="Gene3D" id="3.10.180.10">
    <property type="entry name" value="2,3-Dihydroxybiphenyl 1,2-Dioxygenase, domain 1"/>
    <property type="match status" value="1"/>
</dbReference>
<protein>
    <submittedName>
        <fullName evidence="3">Putative enzyme related to lactoylglutathione lyase</fullName>
    </submittedName>
</protein>
<dbReference type="Proteomes" id="UP000565576">
    <property type="component" value="Unassembled WGS sequence"/>
</dbReference>
<keyword evidence="3" id="KW-0456">Lyase</keyword>
<name>A0A7X0MEM4_9HYPH</name>
<dbReference type="SUPFAM" id="SSF54593">
    <property type="entry name" value="Glyoxalase/Bleomycin resistance protein/Dihydroxybiphenyl dioxygenase"/>
    <property type="match status" value="1"/>
</dbReference>
<dbReference type="Pfam" id="PF00903">
    <property type="entry name" value="Glyoxalase"/>
    <property type="match status" value="1"/>
</dbReference>
<proteinExistence type="predicted"/>
<dbReference type="RefSeq" id="WP_184705947.1">
    <property type="nucleotide sequence ID" value="NZ_JACHBG010000007.1"/>
</dbReference>
<evidence type="ECO:0000256" key="1">
    <source>
        <dbReference type="SAM" id="MobiDB-lite"/>
    </source>
</evidence>
<evidence type="ECO:0000313" key="4">
    <source>
        <dbReference type="Proteomes" id="UP000565576"/>
    </source>
</evidence>
<dbReference type="EMBL" id="JACHBG010000007">
    <property type="protein sequence ID" value="MBB6486205.1"/>
    <property type="molecule type" value="Genomic_DNA"/>
</dbReference>
<dbReference type="InterPro" id="IPR052164">
    <property type="entry name" value="Anthracycline_SecMetBiosynth"/>
</dbReference>
<evidence type="ECO:0000259" key="2">
    <source>
        <dbReference type="PROSITE" id="PS51819"/>
    </source>
</evidence>
<sequence>MSLRPAEACLIFQVLDLDRTEAFYHALFGLTFERHQAVNQNFIFTRLSADFSMSFMLGEPCPGRHPFPTFTLSSKQMHAVIEELGRQGGHLLDPVSPAPYGLGAVLADPDGYRIGLYQPTTLPSPLQNHTALGSAEQRQRDCFTAAP</sequence>
<reference evidence="3 4" key="1">
    <citation type="submission" date="2020-08" db="EMBL/GenBank/DDBJ databases">
        <title>Genomic Encyclopedia of Type Strains, Phase IV (KMG-V): Genome sequencing to study the core and pangenomes of soil and plant-associated prokaryotes.</title>
        <authorList>
            <person name="Whitman W."/>
        </authorList>
    </citation>
    <scope>NUCLEOTIDE SEQUENCE [LARGE SCALE GENOMIC DNA]</scope>
    <source>
        <strain evidence="3 4">SEMIA 4060</strain>
    </source>
</reference>
<dbReference type="InterPro" id="IPR004360">
    <property type="entry name" value="Glyas_Fos-R_dOase_dom"/>
</dbReference>
<comment type="caution">
    <text evidence="3">The sequence shown here is derived from an EMBL/GenBank/DDBJ whole genome shotgun (WGS) entry which is preliminary data.</text>
</comment>
<accession>A0A7X0MEM4</accession>
<dbReference type="InterPro" id="IPR029068">
    <property type="entry name" value="Glyas_Bleomycin-R_OHBP_Dase"/>
</dbReference>
<evidence type="ECO:0000313" key="3">
    <source>
        <dbReference type="EMBL" id="MBB6486205.1"/>
    </source>
</evidence>
<feature type="domain" description="VOC" evidence="2">
    <location>
        <begin position="6"/>
        <end position="119"/>
    </location>
</feature>
<organism evidence="3 4">
    <name type="scientific">Rhizobium lusitanum</name>
    <dbReference type="NCBI Taxonomy" id="293958"/>
    <lineage>
        <taxon>Bacteria</taxon>
        <taxon>Pseudomonadati</taxon>
        <taxon>Pseudomonadota</taxon>
        <taxon>Alphaproteobacteria</taxon>
        <taxon>Hyphomicrobiales</taxon>
        <taxon>Rhizobiaceae</taxon>
        <taxon>Rhizobium/Agrobacterium group</taxon>
        <taxon>Rhizobium</taxon>
    </lineage>
</organism>
<dbReference type="InterPro" id="IPR037523">
    <property type="entry name" value="VOC_core"/>
</dbReference>
<dbReference type="PROSITE" id="PS51819">
    <property type="entry name" value="VOC"/>
    <property type="match status" value="1"/>
</dbReference>
<dbReference type="AlphaFoldDB" id="A0A7X0MEM4"/>
<feature type="region of interest" description="Disordered" evidence="1">
    <location>
        <begin position="127"/>
        <end position="147"/>
    </location>
</feature>
<dbReference type="PANTHER" id="PTHR33993">
    <property type="entry name" value="GLYOXALASE-RELATED"/>
    <property type="match status" value="1"/>
</dbReference>
<dbReference type="GO" id="GO:0016829">
    <property type="term" value="F:lyase activity"/>
    <property type="evidence" value="ECO:0007669"/>
    <property type="project" value="UniProtKB-KW"/>
</dbReference>
<gene>
    <name evidence="3" type="ORF">GGD46_003500</name>
</gene>